<keyword evidence="7" id="KW-1185">Reference proteome</keyword>
<evidence type="ECO:0000256" key="2">
    <source>
        <dbReference type="ARBA" id="ARBA00023157"/>
    </source>
</evidence>
<dbReference type="InterPro" id="IPR036179">
    <property type="entry name" value="Ig-like_dom_sf"/>
</dbReference>
<dbReference type="Ensembl" id="ENSPEMT00000037988.1">
    <property type="protein sequence ID" value="ENSPEMP00000031909.1"/>
    <property type="gene ID" value="ENSPEMG00000030765.1"/>
</dbReference>
<proteinExistence type="predicted"/>
<evidence type="ECO:0000259" key="5">
    <source>
        <dbReference type="PROSITE" id="PS50835"/>
    </source>
</evidence>
<dbReference type="GO" id="GO:0005886">
    <property type="term" value="C:plasma membrane"/>
    <property type="evidence" value="ECO:0007669"/>
    <property type="project" value="TreeGrafter"/>
</dbReference>
<dbReference type="PANTHER" id="PTHR11738">
    <property type="entry name" value="MHC CLASS I NK CELL RECEPTOR"/>
    <property type="match status" value="1"/>
</dbReference>
<dbReference type="InterPro" id="IPR007110">
    <property type="entry name" value="Ig-like_dom"/>
</dbReference>
<dbReference type="SMART" id="SM00408">
    <property type="entry name" value="IGc2"/>
    <property type="match status" value="2"/>
</dbReference>
<protein>
    <submittedName>
        <fullName evidence="6">Killer cell immunoglobulin-like receptor 3DL1</fullName>
    </submittedName>
</protein>
<sequence>MDRLQLVSASVVWLGSFLYFEIRCDQDKPILSAWPSHVVPQGHHVEFQCNYHSDYDIFKLYKEHGNPIPQMHGSSSTGKFVLGPVTPEYAGTYRCYGFNYQSPDVTSAHSDPLKIIISGIYRKPFLLALQTPLVNLGEKVILECRSEIMFETFTFTSHKKGIIKDSLQISAENRLGRSQANFKIGPVTPEHAGTYTCYGSYNPSPYAWSESSDPIDIKITGLYKKPSLSALMGPEVISGENMTLSCISDHQFDMFHLSREGVPLGQGLPAVQSHNRTFQANFLLGPVIRKGNYRCYGSFSNSSHVWSSPSDPWYLPVTVYAKPSLSVWPGPAVTSGETITMQCSSSLGFSRFILTQEGKQQLQWILDSQQSANREFQAHFVLDPVTTIHNGTFRCYGYYKNHPQLSSKSSDPLHLLVSGKNP</sequence>
<dbReference type="AlphaFoldDB" id="A0A8C8U9L0"/>
<reference evidence="6" key="2">
    <citation type="submission" date="2025-08" db="UniProtKB">
        <authorList>
            <consortium name="Ensembl"/>
        </authorList>
    </citation>
    <scope>IDENTIFICATION</scope>
</reference>
<name>A0A8C8U9L0_PERMB</name>
<reference evidence="7" key="1">
    <citation type="submission" date="2018-10" db="EMBL/GenBank/DDBJ databases">
        <title>Improved assembly of the deer mouse Peromyscus maniculatus genome.</title>
        <authorList>
            <person name="Lassance J.-M."/>
            <person name="Hoekstra H.E."/>
        </authorList>
    </citation>
    <scope>NUCLEOTIDE SEQUENCE [LARGE SCALE GENOMIC DNA]</scope>
</reference>
<accession>A0A8C8U9L0</accession>
<dbReference type="PROSITE" id="PS50835">
    <property type="entry name" value="IG_LIKE"/>
    <property type="match status" value="1"/>
</dbReference>
<dbReference type="GeneTree" id="ENSGT01150000286974"/>
<dbReference type="FunFam" id="2.60.40.10:FF:000049">
    <property type="entry name" value="Leukocyte immunoglobulin-like receptor subfamily B member 1"/>
    <property type="match status" value="4"/>
</dbReference>
<reference evidence="6" key="3">
    <citation type="submission" date="2025-09" db="UniProtKB">
        <authorList>
            <consortium name="Ensembl"/>
        </authorList>
    </citation>
    <scope>IDENTIFICATION</scope>
</reference>
<dbReference type="GO" id="GO:0007166">
    <property type="term" value="P:cell surface receptor signaling pathway"/>
    <property type="evidence" value="ECO:0007669"/>
    <property type="project" value="UniProtKB-ARBA"/>
</dbReference>
<organism evidence="6 7">
    <name type="scientific">Peromyscus maniculatus bairdii</name>
    <name type="common">Prairie deer mouse</name>
    <dbReference type="NCBI Taxonomy" id="230844"/>
    <lineage>
        <taxon>Eukaryota</taxon>
        <taxon>Metazoa</taxon>
        <taxon>Chordata</taxon>
        <taxon>Craniata</taxon>
        <taxon>Vertebrata</taxon>
        <taxon>Euteleostomi</taxon>
        <taxon>Mammalia</taxon>
        <taxon>Eutheria</taxon>
        <taxon>Euarchontoglires</taxon>
        <taxon>Glires</taxon>
        <taxon>Rodentia</taxon>
        <taxon>Myomorpha</taxon>
        <taxon>Muroidea</taxon>
        <taxon>Cricetidae</taxon>
        <taxon>Neotominae</taxon>
        <taxon>Peromyscus</taxon>
    </lineage>
</organism>
<dbReference type="GO" id="GO:0002764">
    <property type="term" value="P:immune response-regulating signaling pathway"/>
    <property type="evidence" value="ECO:0007669"/>
    <property type="project" value="TreeGrafter"/>
</dbReference>
<dbReference type="InterPro" id="IPR003599">
    <property type="entry name" value="Ig_sub"/>
</dbReference>
<gene>
    <name evidence="6" type="primary">LOC102914935</name>
</gene>
<evidence type="ECO:0000256" key="1">
    <source>
        <dbReference type="ARBA" id="ARBA00022729"/>
    </source>
</evidence>
<dbReference type="Gene3D" id="2.60.40.10">
    <property type="entry name" value="Immunoglobulins"/>
    <property type="match status" value="4"/>
</dbReference>
<evidence type="ECO:0000313" key="6">
    <source>
        <dbReference type="Ensembl" id="ENSPEMP00000031909.1"/>
    </source>
</evidence>
<feature type="domain" description="Ig-like" evidence="5">
    <location>
        <begin position="323"/>
        <end position="406"/>
    </location>
</feature>
<dbReference type="Pfam" id="PF00047">
    <property type="entry name" value="ig"/>
    <property type="match status" value="4"/>
</dbReference>
<dbReference type="SUPFAM" id="SSF48726">
    <property type="entry name" value="Immunoglobulin"/>
    <property type="match status" value="4"/>
</dbReference>
<dbReference type="Proteomes" id="UP000694547">
    <property type="component" value="Unassembled WGS sequence"/>
</dbReference>
<dbReference type="InterPro" id="IPR003598">
    <property type="entry name" value="Ig_sub2"/>
</dbReference>
<dbReference type="PANTHER" id="PTHR11738:SF113">
    <property type="entry name" value="KILLER CELL IMMUNOGLOBULIN-LIKE RECEPTOR 2DL4"/>
    <property type="match status" value="1"/>
</dbReference>
<keyword evidence="2" id="KW-1015">Disulfide bond</keyword>
<evidence type="ECO:0000313" key="7">
    <source>
        <dbReference type="Proteomes" id="UP000694547"/>
    </source>
</evidence>
<keyword evidence="1" id="KW-0732">Signal</keyword>
<dbReference type="InterPro" id="IPR050412">
    <property type="entry name" value="Ig-like_Receptors_ImmuneReg"/>
</dbReference>
<keyword evidence="3" id="KW-0325">Glycoprotein</keyword>
<dbReference type="SMART" id="SM00409">
    <property type="entry name" value="IG"/>
    <property type="match status" value="4"/>
</dbReference>
<evidence type="ECO:0000256" key="4">
    <source>
        <dbReference type="ARBA" id="ARBA00023319"/>
    </source>
</evidence>
<dbReference type="InterPro" id="IPR013151">
    <property type="entry name" value="Immunoglobulin_dom"/>
</dbReference>
<evidence type="ECO:0000256" key="3">
    <source>
        <dbReference type="ARBA" id="ARBA00023180"/>
    </source>
</evidence>
<dbReference type="InterPro" id="IPR013783">
    <property type="entry name" value="Ig-like_fold"/>
</dbReference>
<keyword evidence="4" id="KW-0393">Immunoglobulin domain</keyword>